<dbReference type="EMBL" id="JAQQFN010000005">
    <property type="protein sequence ID" value="MFL9883228.1"/>
    <property type="molecule type" value="Genomic_DNA"/>
</dbReference>
<feature type="region of interest" description="Disordered" evidence="1">
    <location>
        <begin position="138"/>
        <end position="193"/>
    </location>
</feature>
<organism evidence="2 3">
    <name type="scientific">Paraburkholderia agricolaris</name>
    <dbReference type="NCBI Taxonomy" id="2152888"/>
    <lineage>
        <taxon>Bacteria</taxon>
        <taxon>Pseudomonadati</taxon>
        <taxon>Pseudomonadota</taxon>
        <taxon>Betaproteobacteria</taxon>
        <taxon>Burkholderiales</taxon>
        <taxon>Burkholderiaceae</taxon>
        <taxon>Paraburkholderia</taxon>
    </lineage>
</organism>
<comment type="caution">
    <text evidence="2">The sequence shown here is derived from an EMBL/GenBank/DDBJ whole genome shotgun (WGS) entry which is preliminary data.</text>
</comment>
<dbReference type="Pfam" id="PF12101">
    <property type="entry name" value="DUF3577"/>
    <property type="match status" value="1"/>
</dbReference>
<dbReference type="InterPro" id="IPR021960">
    <property type="entry name" value="DUF3577"/>
</dbReference>
<protein>
    <submittedName>
        <fullName evidence="2">STY4534 family ICE replication protein</fullName>
    </submittedName>
</protein>
<reference evidence="2 3" key="1">
    <citation type="journal article" date="2024" name="Chem. Sci.">
        <title>Discovery of megapolipeptins by genome mining of a Burkholderiales bacteria collection.</title>
        <authorList>
            <person name="Paulo B.S."/>
            <person name="Recchia M.J.J."/>
            <person name="Lee S."/>
            <person name="Fergusson C.H."/>
            <person name="Romanowski S.B."/>
            <person name="Hernandez A."/>
            <person name="Krull N."/>
            <person name="Liu D.Y."/>
            <person name="Cavanagh H."/>
            <person name="Bos A."/>
            <person name="Gray C.A."/>
            <person name="Murphy B.T."/>
            <person name="Linington R.G."/>
            <person name="Eustaquio A.S."/>
        </authorList>
    </citation>
    <scope>NUCLEOTIDE SEQUENCE [LARGE SCALE GENOMIC DNA]</scope>
    <source>
        <strain evidence="2 3">RL16-012-BIC-B</strain>
    </source>
</reference>
<keyword evidence="3" id="KW-1185">Reference proteome</keyword>
<dbReference type="NCBIfam" id="NF040584">
    <property type="entry name" value="STY4534_fam"/>
    <property type="match status" value="1"/>
</dbReference>
<name>A0ABW8ZLN9_9BURK</name>
<evidence type="ECO:0000313" key="2">
    <source>
        <dbReference type="EMBL" id="MFL9883228.1"/>
    </source>
</evidence>
<dbReference type="Proteomes" id="UP001629249">
    <property type="component" value="Unassembled WGS sequence"/>
</dbReference>
<sequence length="193" mass="20828">MPSSNETSYFDLHTSGLGYLNRVREVTPAKGKKGKPFWACDINALVGASDDPSYTHFDINVVKDSDAEHLVRRCKDAVDAEKKVLIGFRLGDLSPRTFTYTKGNRIGETGVSLKARLLYVYWIKVNGELVYKAEPKAVPADDGNAPTQVTSPDAVATAATSDTAASEPANDNDVADDGEATDIERRAVAGQSF</sequence>
<feature type="compositionally biased region" description="Low complexity" evidence="1">
    <location>
        <begin position="149"/>
        <end position="169"/>
    </location>
</feature>
<evidence type="ECO:0000256" key="1">
    <source>
        <dbReference type="SAM" id="MobiDB-lite"/>
    </source>
</evidence>
<dbReference type="RefSeq" id="WP_408326226.1">
    <property type="nucleotide sequence ID" value="NZ_JAQQFH010000002.1"/>
</dbReference>
<accession>A0ABW8ZLN9</accession>
<proteinExistence type="predicted"/>
<gene>
    <name evidence="2" type="ORF">PQR66_09340</name>
</gene>
<evidence type="ECO:0000313" key="3">
    <source>
        <dbReference type="Proteomes" id="UP001629249"/>
    </source>
</evidence>